<protein>
    <submittedName>
        <fullName evidence="1">Uncharacterized protein</fullName>
    </submittedName>
</protein>
<name>A0A1D1W2N5_RAMVA</name>
<comment type="caution">
    <text evidence="1">The sequence shown here is derived from an EMBL/GenBank/DDBJ whole genome shotgun (WGS) entry which is preliminary data.</text>
</comment>
<gene>
    <name evidence="1" type="primary">RvY_17589-1</name>
    <name evidence="1" type="synonym">RvY_17589.1</name>
    <name evidence="1" type="ORF">RvY_17589</name>
</gene>
<accession>A0A1D1W2N5</accession>
<organism evidence="1 2">
    <name type="scientific">Ramazzottius varieornatus</name>
    <name type="common">Water bear</name>
    <name type="synonym">Tardigrade</name>
    <dbReference type="NCBI Taxonomy" id="947166"/>
    <lineage>
        <taxon>Eukaryota</taxon>
        <taxon>Metazoa</taxon>
        <taxon>Ecdysozoa</taxon>
        <taxon>Tardigrada</taxon>
        <taxon>Eutardigrada</taxon>
        <taxon>Parachela</taxon>
        <taxon>Hypsibioidea</taxon>
        <taxon>Ramazzottiidae</taxon>
        <taxon>Ramazzottius</taxon>
    </lineage>
</organism>
<evidence type="ECO:0000313" key="1">
    <source>
        <dbReference type="EMBL" id="GAV07790.1"/>
    </source>
</evidence>
<keyword evidence="2" id="KW-1185">Reference proteome</keyword>
<dbReference type="AlphaFoldDB" id="A0A1D1W2N5"/>
<dbReference type="EMBL" id="BDGG01000016">
    <property type="protein sequence ID" value="GAV07790.1"/>
    <property type="molecule type" value="Genomic_DNA"/>
</dbReference>
<evidence type="ECO:0000313" key="2">
    <source>
        <dbReference type="Proteomes" id="UP000186922"/>
    </source>
</evidence>
<dbReference type="Proteomes" id="UP000186922">
    <property type="component" value="Unassembled WGS sequence"/>
</dbReference>
<proteinExistence type="predicted"/>
<reference evidence="1 2" key="1">
    <citation type="journal article" date="2016" name="Nat. Commun.">
        <title>Extremotolerant tardigrade genome and improved radiotolerance of human cultured cells by tardigrade-unique protein.</title>
        <authorList>
            <person name="Hashimoto T."/>
            <person name="Horikawa D.D."/>
            <person name="Saito Y."/>
            <person name="Kuwahara H."/>
            <person name="Kozuka-Hata H."/>
            <person name="Shin-I T."/>
            <person name="Minakuchi Y."/>
            <person name="Ohishi K."/>
            <person name="Motoyama A."/>
            <person name="Aizu T."/>
            <person name="Enomoto A."/>
            <person name="Kondo K."/>
            <person name="Tanaka S."/>
            <person name="Hara Y."/>
            <person name="Koshikawa S."/>
            <person name="Sagara H."/>
            <person name="Miura T."/>
            <person name="Yokobori S."/>
            <person name="Miyagawa K."/>
            <person name="Suzuki Y."/>
            <person name="Kubo T."/>
            <person name="Oyama M."/>
            <person name="Kohara Y."/>
            <person name="Fujiyama A."/>
            <person name="Arakawa K."/>
            <person name="Katayama T."/>
            <person name="Toyoda A."/>
            <person name="Kunieda T."/>
        </authorList>
    </citation>
    <scope>NUCLEOTIDE SEQUENCE [LARGE SCALE GENOMIC DNA]</scope>
    <source>
        <strain evidence="1 2">YOKOZUNA-1</strain>
    </source>
</reference>
<dbReference type="OrthoDB" id="10510118at2759"/>
<sequence>MEPRCIVSVFFVKEDVTKRARGIKRPKGNWQDVLEEVARNENRMLDFGRLKNVRFGLGRR</sequence>